<dbReference type="KEGG" id="ftc:DA46_1725"/>
<dbReference type="CDD" id="cd06661">
    <property type="entry name" value="GGCT_like"/>
    <property type="match status" value="1"/>
</dbReference>
<proteinExistence type="predicted"/>
<gene>
    <name evidence="3" type="ORF">FWI86_01470</name>
    <name evidence="2" type="ORF">FWJ04_01765</name>
</gene>
<dbReference type="KEGG" id="ftz:CH68_1150"/>
<dbReference type="InterPro" id="IPR013024">
    <property type="entry name" value="GGCT-like"/>
</dbReference>
<comment type="caution">
    <text evidence="2">The sequence shown here is derived from an EMBL/GenBank/DDBJ whole genome shotgun (WGS) entry which is preliminary data.</text>
</comment>
<dbReference type="GeneID" id="75265365"/>
<dbReference type="SUPFAM" id="SSF110857">
    <property type="entry name" value="Gamma-glutamyl cyclotransferase-like"/>
    <property type="match status" value="1"/>
</dbReference>
<name>A0A0B3VBZ5_FRATU</name>
<reference evidence="2" key="1">
    <citation type="submission" date="2019-08" db="EMBL/GenBank/DDBJ databases">
        <authorList>
            <person name="Busch A."/>
        </authorList>
    </citation>
    <scope>NUCLEOTIDE SEQUENCE</scope>
    <source>
        <strain evidence="3">15T0085</strain>
        <strain evidence="2">17T1429</strain>
    </source>
</reference>
<dbReference type="KEGG" id="ftv:CH67_1418"/>
<dbReference type="OMA" id="YEVADYK"/>
<dbReference type="RefSeq" id="WP_003016003.1">
    <property type="nucleotide sequence ID" value="NZ_AP023459.1"/>
</dbReference>
<dbReference type="InterPro" id="IPR009288">
    <property type="entry name" value="AIG2-like_dom"/>
</dbReference>
<accession>A0A0B3VBZ5</accession>
<evidence type="ECO:0000313" key="2">
    <source>
        <dbReference type="EMBL" id="NDR88459.1"/>
    </source>
</evidence>
<sequence length="111" mass="12699">MELLFSYGTLQQEEVQLSVFGRKLVGQKDSLKGYIVSEVEILDQRVIKVSGKKYHPILKKTENILDEVHGTVFELTTNEIKLSDKYEVDSYVRKKVTLNSGNSAWIYTEAV</sequence>
<reference evidence="2" key="2">
    <citation type="submission" date="2020-02" db="EMBL/GenBank/DDBJ databases">
        <title>Using affinity propagation clustering for identifying bacterial clades and subclades with whole-genome sequences of Francisella tularensis.</title>
        <authorList>
            <person name="Homeier-Bachmann T."/>
            <person name="Abdel-Glil M.Y."/>
            <person name="Hackbart A."/>
            <person name="Hotzel H."/>
            <person name="Tomaso H."/>
        </authorList>
    </citation>
    <scope>NUCLEOTIDE SEQUENCE</scope>
    <source>
        <strain evidence="3">15T0085</strain>
        <strain evidence="2">17T1429</strain>
    </source>
</reference>
<dbReference type="Gene3D" id="3.10.490.10">
    <property type="entry name" value="Gamma-glutamyl cyclotransferase-like"/>
    <property type="match status" value="1"/>
</dbReference>
<evidence type="ECO:0000313" key="3">
    <source>
        <dbReference type="EMBL" id="NDS67812.1"/>
    </source>
</evidence>
<dbReference type="HOGENOM" id="CLU_152489_0_0_6"/>
<dbReference type="GO" id="GO:0016740">
    <property type="term" value="F:transferase activity"/>
    <property type="evidence" value="ECO:0007669"/>
    <property type="project" value="UniProtKB-KW"/>
</dbReference>
<feature type="domain" description="Gamma-glutamylcyclotransferase AIG2-like" evidence="1">
    <location>
        <begin position="4"/>
        <end position="108"/>
    </location>
</feature>
<dbReference type="AlphaFoldDB" id="A0A0B3VBZ5"/>
<dbReference type="Pfam" id="PF06094">
    <property type="entry name" value="GGACT"/>
    <property type="match status" value="1"/>
</dbReference>
<organism evidence="2">
    <name type="scientific">Francisella tularensis subsp. holarctica</name>
    <dbReference type="NCBI Taxonomy" id="119857"/>
    <lineage>
        <taxon>Bacteria</taxon>
        <taxon>Pseudomonadati</taxon>
        <taxon>Pseudomonadota</taxon>
        <taxon>Gammaproteobacteria</taxon>
        <taxon>Thiotrichales</taxon>
        <taxon>Francisellaceae</taxon>
        <taxon>Francisella</taxon>
    </lineage>
</organism>
<dbReference type="EMBL" id="JAAGKH010000008">
    <property type="protein sequence ID" value="NDR88459.1"/>
    <property type="molecule type" value="Genomic_DNA"/>
</dbReference>
<evidence type="ECO:0000259" key="1">
    <source>
        <dbReference type="Pfam" id="PF06094"/>
    </source>
</evidence>
<protein>
    <submittedName>
        <fullName evidence="2">Gamma-glutamylcyclotransferase</fullName>
    </submittedName>
</protein>
<keyword evidence="2" id="KW-0808">Transferase</keyword>
<dbReference type="eggNOG" id="COG2105">
    <property type="taxonomic scope" value="Bacteria"/>
</dbReference>
<dbReference type="EMBL" id="JAAGJP010000006">
    <property type="protein sequence ID" value="NDS67812.1"/>
    <property type="molecule type" value="Genomic_DNA"/>
</dbReference>
<dbReference type="InterPro" id="IPR036568">
    <property type="entry name" value="GGCT-like_sf"/>
</dbReference>